<dbReference type="AlphaFoldDB" id="A0A4V1IW17"/>
<dbReference type="GO" id="GO:0006888">
    <property type="term" value="P:endoplasmic reticulum to Golgi vesicle-mediated transport"/>
    <property type="evidence" value="ECO:0007669"/>
    <property type="project" value="TreeGrafter"/>
</dbReference>
<dbReference type="InterPro" id="IPR011989">
    <property type="entry name" value="ARM-like"/>
</dbReference>
<sequence length="308" mass="33783">MDFFSKGLEALRGDYSQPQTADETIGKLCDRLASATLLEDRRASVLGLKGLSREYKADVGTKALPHLAEALKAEHIDVDLTKALLETLLNLCSPDPSDNPPELALELTDELVKDAASIGSVLASLQEHDFYVRYTALQLLNALLQNRPQRVQECVLASAMGISRLMDTLDDHRDIIRNEALLLLITLTDANADIQKIVAFENAFERLFAIIVQEGGVQGGIVSQDSLQLIYNLLRYNASNQVHSDAPAAVQNYFRETGGIQRAAQLLKIPAEMPIEAWNEQMAVNMGMIISLLRIMVGGNNANTAVNQ</sequence>
<dbReference type="GO" id="GO:0005795">
    <property type="term" value="C:Golgi stack"/>
    <property type="evidence" value="ECO:0007669"/>
    <property type="project" value="TreeGrafter"/>
</dbReference>
<dbReference type="Proteomes" id="UP000271241">
    <property type="component" value="Unassembled WGS sequence"/>
</dbReference>
<dbReference type="STRING" id="78915.A0A4V1IW17"/>
<evidence type="ECO:0008006" key="3">
    <source>
        <dbReference type="Google" id="ProtNLM"/>
    </source>
</evidence>
<dbReference type="GO" id="GO:0048211">
    <property type="term" value="P:Golgi vesicle docking"/>
    <property type="evidence" value="ECO:0007669"/>
    <property type="project" value="TreeGrafter"/>
</dbReference>
<evidence type="ECO:0000313" key="2">
    <source>
        <dbReference type="Proteomes" id="UP000271241"/>
    </source>
</evidence>
<reference evidence="2" key="1">
    <citation type="journal article" date="2018" name="Nat. Microbiol.">
        <title>Leveraging single-cell genomics to expand the fungal tree of life.</title>
        <authorList>
            <person name="Ahrendt S.R."/>
            <person name="Quandt C.A."/>
            <person name="Ciobanu D."/>
            <person name="Clum A."/>
            <person name="Salamov A."/>
            <person name="Andreopoulos B."/>
            <person name="Cheng J.F."/>
            <person name="Woyke T."/>
            <person name="Pelin A."/>
            <person name="Henrissat B."/>
            <person name="Reynolds N.K."/>
            <person name="Benny G.L."/>
            <person name="Smith M.E."/>
            <person name="James T.Y."/>
            <person name="Grigoriev I.V."/>
        </authorList>
    </citation>
    <scope>NUCLEOTIDE SEQUENCE [LARGE SCALE GENOMIC DNA]</scope>
    <source>
        <strain evidence="2">RSA 1356</strain>
    </source>
</reference>
<organism evidence="1 2">
    <name type="scientific">Thamnocephalis sphaerospora</name>
    <dbReference type="NCBI Taxonomy" id="78915"/>
    <lineage>
        <taxon>Eukaryota</taxon>
        <taxon>Fungi</taxon>
        <taxon>Fungi incertae sedis</taxon>
        <taxon>Zoopagomycota</taxon>
        <taxon>Zoopagomycotina</taxon>
        <taxon>Zoopagomycetes</taxon>
        <taxon>Zoopagales</taxon>
        <taxon>Sigmoideomycetaceae</taxon>
        <taxon>Thamnocephalis</taxon>
    </lineage>
</organism>
<dbReference type="InterPro" id="IPR016024">
    <property type="entry name" value="ARM-type_fold"/>
</dbReference>
<feature type="non-terminal residue" evidence="1">
    <location>
        <position position="308"/>
    </location>
</feature>
<dbReference type="PANTHER" id="PTHR10013:SF0">
    <property type="entry name" value="GENERAL VESICULAR TRANSPORT FACTOR P115"/>
    <property type="match status" value="1"/>
</dbReference>
<dbReference type="GO" id="GO:0012507">
    <property type="term" value="C:ER to Golgi transport vesicle membrane"/>
    <property type="evidence" value="ECO:0007669"/>
    <property type="project" value="TreeGrafter"/>
</dbReference>
<dbReference type="SUPFAM" id="SSF48371">
    <property type="entry name" value="ARM repeat"/>
    <property type="match status" value="1"/>
</dbReference>
<gene>
    <name evidence="1" type="ORF">THASP1DRAFT_32178</name>
</gene>
<dbReference type="OrthoDB" id="198977at2759"/>
<accession>A0A4V1IW17</accession>
<dbReference type="GO" id="GO:0005783">
    <property type="term" value="C:endoplasmic reticulum"/>
    <property type="evidence" value="ECO:0007669"/>
    <property type="project" value="TreeGrafter"/>
</dbReference>
<proteinExistence type="predicted"/>
<dbReference type="Gene3D" id="1.25.10.10">
    <property type="entry name" value="Leucine-rich Repeat Variant"/>
    <property type="match status" value="1"/>
</dbReference>
<name>A0A4V1IW17_9FUNG</name>
<evidence type="ECO:0000313" key="1">
    <source>
        <dbReference type="EMBL" id="RKP05999.1"/>
    </source>
</evidence>
<dbReference type="EMBL" id="KZ992979">
    <property type="protein sequence ID" value="RKP05999.1"/>
    <property type="molecule type" value="Genomic_DNA"/>
</dbReference>
<dbReference type="GO" id="GO:0061025">
    <property type="term" value="P:membrane fusion"/>
    <property type="evidence" value="ECO:0007669"/>
    <property type="project" value="TreeGrafter"/>
</dbReference>
<dbReference type="PANTHER" id="PTHR10013">
    <property type="entry name" value="GENERAL VESICULAR TRANSPORT FACTOR P115"/>
    <property type="match status" value="1"/>
</dbReference>
<protein>
    <recommendedName>
        <fullName evidence="3">Armadillo-type protein</fullName>
    </recommendedName>
</protein>
<dbReference type="InterPro" id="IPR024095">
    <property type="entry name" value="Vesicle_P115"/>
</dbReference>
<dbReference type="GO" id="GO:0006886">
    <property type="term" value="P:intracellular protein transport"/>
    <property type="evidence" value="ECO:0007669"/>
    <property type="project" value="TreeGrafter"/>
</dbReference>
<keyword evidence="2" id="KW-1185">Reference proteome</keyword>